<dbReference type="InParanoid" id="H2Y1B7"/>
<reference evidence="1" key="4">
    <citation type="submission" date="2025-09" db="UniProtKB">
        <authorList>
            <consortium name="Ensembl"/>
        </authorList>
    </citation>
    <scope>IDENTIFICATION</scope>
</reference>
<dbReference type="AlphaFoldDB" id="H2Y1B7"/>
<reference evidence="2" key="1">
    <citation type="journal article" date="2002" name="Science">
        <title>The draft genome of Ciona intestinalis: insights into chordate and vertebrate origins.</title>
        <authorList>
            <person name="Dehal P."/>
            <person name="Satou Y."/>
            <person name="Campbell R.K."/>
            <person name="Chapman J."/>
            <person name="Degnan B."/>
            <person name="De Tomaso A."/>
            <person name="Davidson B."/>
            <person name="Di Gregorio A."/>
            <person name="Gelpke M."/>
            <person name="Goodstein D.M."/>
            <person name="Harafuji N."/>
            <person name="Hastings K.E."/>
            <person name="Ho I."/>
            <person name="Hotta K."/>
            <person name="Huang W."/>
            <person name="Kawashima T."/>
            <person name="Lemaire P."/>
            <person name="Martinez D."/>
            <person name="Meinertzhagen I.A."/>
            <person name="Necula S."/>
            <person name="Nonaka M."/>
            <person name="Putnam N."/>
            <person name="Rash S."/>
            <person name="Saiga H."/>
            <person name="Satake M."/>
            <person name="Terry A."/>
            <person name="Yamada L."/>
            <person name="Wang H.G."/>
            <person name="Awazu S."/>
            <person name="Azumi K."/>
            <person name="Boore J."/>
            <person name="Branno M."/>
            <person name="Chin-Bow S."/>
            <person name="DeSantis R."/>
            <person name="Doyle S."/>
            <person name="Francino P."/>
            <person name="Keys D.N."/>
            <person name="Haga S."/>
            <person name="Hayashi H."/>
            <person name="Hino K."/>
            <person name="Imai K.S."/>
            <person name="Inaba K."/>
            <person name="Kano S."/>
            <person name="Kobayashi K."/>
            <person name="Kobayashi M."/>
            <person name="Lee B.I."/>
            <person name="Makabe K.W."/>
            <person name="Manohar C."/>
            <person name="Matassi G."/>
            <person name="Medina M."/>
            <person name="Mochizuki Y."/>
            <person name="Mount S."/>
            <person name="Morishita T."/>
            <person name="Miura S."/>
            <person name="Nakayama A."/>
            <person name="Nishizaka S."/>
            <person name="Nomoto H."/>
            <person name="Ohta F."/>
            <person name="Oishi K."/>
            <person name="Rigoutsos I."/>
            <person name="Sano M."/>
            <person name="Sasaki A."/>
            <person name="Sasakura Y."/>
            <person name="Shoguchi E."/>
            <person name="Shin-i T."/>
            <person name="Spagnuolo A."/>
            <person name="Stainier D."/>
            <person name="Suzuki M.M."/>
            <person name="Tassy O."/>
            <person name="Takatori N."/>
            <person name="Tokuoka M."/>
            <person name="Yagi K."/>
            <person name="Yoshizaki F."/>
            <person name="Wada S."/>
            <person name="Zhang C."/>
            <person name="Hyatt P.D."/>
            <person name="Larimer F."/>
            <person name="Detter C."/>
            <person name="Doggett N."/>
            <person name="Glavina T."/>
            <person name="Hawkins T."/>
            <person name="Richardson P."/>
            <person name="Lucas S."/>
            <person name="Kohara Y."/>
            <person name="Levine M."/>
            <person name="Satoh N."/>
            <person name="Rokhsar D.S."/>
        </authorList>
    </citation>
    <scope>NUCLEOTIDE SEQUENCE [LARGE SCALE GENOMIC DNA]</scope>
</reference>
<dbReference type="Proteomes" id="UP000008144">
    <property type="component" value="Chromosome 5"/>
</dbReference>
<evidence type="ECO:0000313" key="2">
    <source>
        <dbReference type="Proteomes" id="UP000008144"/>
    </source>
</evidence>
<dbReference type="EMBL" id="EAAA01002198">
    <property type="status" value="NOT_ANNOTATED_CDS"/>
    <property type="molecule type" value="Genomic_DNA"/>
</dbReference>
<keyword evidence="2" id="KW-1185">Reference proteome</keyword>
<accession>H2Y1B7</accession>
<reference evidence="1" key="3">
    <citation type="submission" date="2025-08" db="UniProtKB">
        <authorList>
            <consortium name="Ensembl"/>
        </authorList>
    </citation>
    <scope>IDENTIFICATION</scope>
</reference>
<dbReference type="Ensembl" id="ENSCINT00000035410.1">
    <property type="protein sequence ID" value="ENSCINP00000035701.1"/>
    <property type="gene ID" value="ENSCING00000022011.1"/>
</dbReference>
<sequence length="36" mass="4291">MENFKVCLTVHSLSKEHSFSKERVFMFDQKLDTKTV</sequence>
<reference evidence="1" key="2">
    <citation type="journal article" date="2008" name="Genome Biol.">
        <title>Improved genome assembly and evidence-based global gene model set for the chordate Ciona intestinalis: new insight into intron and operon populations.</title>
        <authorList>
            <person name="Satou Y."/>
            <person name="Mineta K."/>
            <person name="Ogasawara M."/>
            <person name="Sasakura Y."/>
            <person name="Shoguchi E."/>
            <person name="Ueno K."/>
            <person name="Yamada L."/>
            <person name="Matsumoto J."/>
            <person name="Wasserscheid J."/>
            <person name="Dewar K."/>
            <person name="Wiley G.B."/>
            <person name="Macmil S.L."/>
            <person name="Roe B.A."/>
            <person name="Zeller R.W."/>
            <person name="Hastings K.E."/>
            <person name="Lemaire P."/>
            <person name="Lindquist E."/>
            <person name="Endo T."/>
            <person name="Hotta K."/>
            <person name="Inaba K."/>
        </authorList>
    </citation>
    <scope>NUCLEOTIDE SEQUENCE [LARGE SCALE GENOMIC DNA]</scope>
    <source>
        <strain evidence="1">wild type</strain>
    </source>
</reference>
<organism evidence="1 2">
    <name type="scientific">Ciona intestinalis</name>
    <name type="common">Transparent sea squirt</name>
    <name type="synonym">Ascidia intestinalis</name>
    <dbReference type="NCBI Taxonomy" id="7719"/>
    <lineage>
        <taxon>Eukaryota</taxon>
        <taxon>Metazoa</taxon>
        <taxon>Chordata</taxon>
        <taxon>Tunicata</taxon>
        <taxon>Ascidiacea</taxon>
        <taxon>Phlebobranchia</taxon>
        <taxon>Cionidae</taxon>
        <taxon>Ciona</taxon>
    </lineage>
</organism>
<proteinExistence type="predicted"/>
<protein>
    <submittedName>
        <fullName evidence="1">Uncharacterized protein</fullName>
    </submittedName>
</protein>
<name>H2Y1B7_CIOIN</name>
<evidence type="ECO:0000313" key="1">
    <source>
        <dbReference type="Ensembl" id="ENSCINP00000035701.1"/>
    </source>
</evidence>
<dbReference type="HOGENOM" id="CLU_3359379_0_0_1"/>